<dbReference type="RefSeq" id="WP_173086507.1">
    <property type="nucleotide sequence ID" value="NZ_BLTE01000017.1"/>
</dbReference>
<reference evidence="2 3" key="2">
    <citation type="submission" date="2020-05" db="EMBL/GenBank/DDBJ databases">
        <title>Draft genome sequence of Desulfovibrio sp. strainFSS-1.</title>
        <authorList>
            <person name="Shimoshige H."/>
            <person name="Kobayashi H."/>
            <person name="Maekawa T."/>
        </authorList>
    </citation>
    <scope>NUCLEOTIDE SEQUENCE [LARGE SCALE GENOMIC DNA]</scope>
    <source>
        <strain evidence="2 3">SIID29052-01</strain>
    </source>
</reference>
<organism evidence="2 3">
    <name type="scientific">Fundidesulfovibrio magnetotacticus</name>
    <dbReference type="NCBI Taxonomy" id="2730080"/>
    <lineage>
        <taxon>Bacteria</taxon>
        <taxon>Pseudomonadati</taxon>
        <taxon>Thermodesulfobacteriota</taxon>
        <taxon>Desulfovibrionia</taxon>
        <taxon>Desulfovibrionales</taxon>
        <taxon>Desulfovibrionaceae</taxon>
        <taxon>Fundidesulfovibrio</taxon>
    </lineage>
</organism>
<dbReference type="GO" id="GO:0016788">
    <property type="term" value="F:hydrolase activity, acting on ester bonds"/>
    <property type="evidence" value="ECO:0007669"/>
    <property type="project" value="UniProtKB-ARBA"/>
</dbReference>
<dbReference type="Gene3D" id="3.40.50.1110">
    <property type="entry name" value="SGNH hydrolase"/>
    <property type="match status" value="1"/>
</dbReference>
<evidence type="ECO:0000313" key="2">
    <source>
        <dbReference type="EMBL" id="GFK95474.1"/>
    </source>
</evidence>
<feature type="chain" id="PRO_5028967191" description="SGNH hydrolase-type esterase domain-containing protein" evidence="1">
    <location>
        <begin position="32"/>
        <end position="399"/>
    </location>
</feature>
<dbReference type="InterPro" id="IPR036514">
    <property type="entry name" value="SGNH_hydro_sf"/>
</dbReference>
<dbReference type="EMBL" id="BLTE01000017">
    <property type="protein sequence ID" value="GFK95474.1"/>
    <property type="molecule type" value="Genomic_DNA"/>
</dbReference>
<protein>
    <recommendedName>
        <fullName evidence="4">SGNH hydrolase-type esterase domain-containing protein</fullName>
    </recommendedName>
</protein>
<dbReference type="Proteomes" id="UP000494245">
    <property type="component" value="Unassembled WGS sequence"/>
</dbReference>
<dbReference type="SUPFAM" id="SSF52266">
    <property type="entry name" value="SGNH hydrolase"/>
    <property type="match status" value="1"/>
</dbReference>
<evidence type="ECO:0000256" key="1">
    <source>
        <dbReference type="SAM" id="SignalP"/>
    </source>
</evidence>
<comment type="caution">
    <text evidence="2">The sequence shown here is derived from an EMBL/GenBank/DDBJ whole genome shotgun (WGS) entry which is preliminary data.</text>
</comment>
<evidence type="ECO:0008006" key="4">
    <source>
        <dbReference type="Google" id="ProtNLM"/>
    </source>
</evidence>
<feature type="signal peptide" evidence="1">
    <location>
        <begin position="1"/>
        <end position="31"/>
    </location>
</feature>
<proteinExistence type="predicted"/>
<keyword evidence="1" id="KW-0732">Signal</keyword>
<evidence type="ECO:0000313" key="3">
    <source>
        <dbReference type="Proteomes" id="UP000494245"/>
    </source>
</evidence>
<sequence>MRLLKRLCLFAAVCACLLAVLSAAVYHLPWAALQGLPEAKRDQLVSLGVVSPASHPLYREWLLNFVRTPEAPRPSTYSLDTPPAYGGQRTITVDDAPSDALGFANAIKPSQARVLFVGDSFCNGASAGTNLSPPAQFARITGASVYNASNGGYGPAQYQRILERVTRSLPPGERFDGKDVVVLSYLGNDLSSDSLLYLERLESIRHAWRWQLTLGPLRAWVRYLWDSRKGQALPYGPQWNYSGVPMICATPDGQPFSWHPGYASYLFQEGLDAQFEVAARLFEGIAAQAPQGGKIRLVLVPSSLQALEKDIDWARLAPGSPPARDLRPIIDSMDRVREKGVALFGKLGFDVLDLTPIFRADPDRCLYYQPEDTHCTAKGYEAIARAIAARWPELGRSGQ</sequence>
<reference evidence="2 3" key="1">
    <citation type="submission" date="2020-04" db="EMBL/GenBank/DDBJ databases">
        <authorList>
            <consortium name="Desulfovibrio sp. FSS-1 genome sequencing consortium"/>
            <person name="Shimoshige H."/>
            <person name="Kobayashi H."/>
            <person name="Maekawa T."/>
        </authorList>
    </citation>
    <scope>NUCLEOTIDE SEQUENCE [LARGE SCALE GENOMIC DNA]</scope>
    <source>
        <strain evidence="2 3">SIID29052-01</strain>
    </source>
</reference>
<dbReference type="AlphaFoldDB" id="A0A6V8LUQ9"/>
<keyword evidence="3" id="KW-1185">Reference proteome</keyword>
<gene>
    <name evidence="2" type="ORF">NNJEOMEG_03339</name>
</gene>
<name>A0A6V8LUQ9_9BACT</name>
<accession>A0A6V8LUQ9</accession>